<dbReference type="EMBL" id="VBVZ01000054">
    <property type="protein sequence ID" value="TLG93030.1"/>
    <property type="molecule type" value="Genomic_DNA"/>
</dbReference>
<reference evidence="2 3" key="1">
    <citation type="submission" date="2019-05" db="EMBL/GenBank/DDBJ databases">
        <title>Pseudomonas edaphica sp. nov., isolated from rhizospheric soil of Cistus ladanifer L. in Spain.</title>
        <authorList>
            <person name="Peix A."/>
        </authorList>
    </citation>
    <scope>NUCLEOTIDE SEQUENCE [LARGE SCALE GENOMIC DNA]</scope>
    <source>
        <strain evidence="2 3">RD25</strain>
    </source>
</reference>
<evidence type="ECO:0000313" key="3">
    <source>
        <dbReference type="Proteomes" id="UP000304941"/>
    </source>
</evidence>
<organism evidence="2 3">
    <name type="scientific">Pseudomonas edaphica</name>
    <dbReference type="NCBI Taxonomy" id="2006980"/>
    <lineage>
        <taxon>Bacteria</taxon>
        <taxon>Pseudomonadati</taxon>
        <taxon>Pseudomonadota</taxon>
        <taxon>Gammaproteobacteria</taxon>
        <taxon>Pseudomonadales</taxon>
        <taxon>Pseudomonadaceae</taxon>
        <taxon>Pseudomonas</taxon>
    </lineage>
</organism>
<keyword evidence="3" id="KW-1185">Reference proteome</keyword>
<name>A0ABY2U9S6_9PSED</name>
<accession>A0ABY2U9S6</accession>
<proteinExistence type="predicted"/>
<sequence>MGAGLARDAGTSVCQSDRGDAIAGKPAPTEQHCPFGHHQIQWPVPHREKTWLLIFSSRSATSRASPWTRPTRTKSTC</sequence>
<dbReference type="Proteomes" id="UP000304941">
    <property type="component" value="Unassembled WGS sequence"/>
</dbReference>
<gene>
    <name evidence="2" type="ORF">FEM54_05855</name>
</gene>
<feature type="region of interest" description="Disordered" evidence="1">
    <location>
        <begin position="1"/>
        <end position="36"/>
    </location>
</feature>
<protein>
    <submittedName>
        <fullName evidence="2">Uncharacterized protein</fullName>
    </submittedName>
</protein>
<evidence type="ECO:0000256" key="1">
    <source>
        <dbReference type="SAM" id="MobiDB-lite"/>
    </source>
</evidence>
<evidence type="ECO:0000313" key="2">
    <source>
        <dbReference type="EMBL" id="TLG93030.1"/>
    </source>
</evidence>
<comment type="caution">
    <text evidence="2">The sequence shown here is derived from an EMBL/GenBank/DDBJ whole genome shotgun (WGS) entry which is preliminary data.</text>
</comment>